<dbReference type="PANTHER" id="PTHR46586:SF3">
    <property type="entry name" value="ANKYRIN REPEAT-CONTAINING PROTEIN"/>
    <property type="match status" value="1"/>
</dbReference>
<evidence type="ECO:0000313" key="13">
    <source>
        <dbReference type="Proteomes" id="UP000285712"/>
    </source>
</evidence>
<dbReference type="SUPFAM" id="SSF140860">
    <property type="entry name" value="Pseudo ankyrin repeat-like"/>
    <property type="match status" value="1"/>
</dbReference>
<evidence type="ECO:0000313" key="7">
    <source>
        <dbReference type="EMBL" id="RLO13219.1"/>
    </source>
</evidence>
<evidence type="ECO:0000313" key="3">
    <source>
        <dbReference type="EMBL" id="RHY95289.1"/>
    </source>
</evidence>
<evidence type="ECO:0000313" key="4">
    <source>
        <dbReference type="EMBL" id="RHZ15899.1"/>
    </source>
</evidence>
<dbReference type="EMBL" id="QUTE01009993">
    <property type="protein sequence ID" value="RHZ15899.1"/>
    <property type="molecule type" value="Genomic_DNA"/>
</dbReference>
<evidence type="ECO:0000313" key="9">
    <source>
        <dbReference type="Proteomes" id="UP000266239"/>
    </source>
</evidence>
<dbReference type="EMBL" id="QUTH01002138">
    <property type="protein sequence ID" value="RHZ27560.1"/>
    <property type="molecule type" value="Genomic_DNA"/>
</dbReference>
<evidence type="ECO:0000313" key="12">
    <source>
        <dbReference type="Proteomes" id="UP000285430"/>
    </source>
</evidence>
<accession>A0A397F9J3</accession>
<dbReference type="EMBL" id="QUTB01004645">
    <property type="protein sequence ID" value="RHY60567.1"/>
    <property type="molecule type" value="Genomic_DNA"/>
</dbReference>
<evidence type="ECO:0000313" key="14">
    <source>
        <dbReference type="Proteomes" id="UP000286510"/>
    </source>
</evidence>
<dbReference type="Pfam" id="PF12796">
    <property type="entry name" value="Ank_2"/>
    <property type="match status" value="1"/>
</dbReference>
<dbReference type="Proteomes" id="UP000275652">
    <property type="component" value="Unassembled WGS sequence"/>
</dbReference>
<dbReference type="SUPFAM" id="SSF48403">
    <property type="entry name" value="Ankyrin repeat"/>
    <property type="match status" value="1"/>
</dbReference>
<dbReference type="InterPro" id="IPR052050">
    <property type="entry name" value="SecEffector_AnkRepeat"/>
</dbReference>
<comment type="caution">
    <text evidence="4">The sequence shown here is derived from an EMBL/GenBank/DDBJ whole genome shotgun (WGS) entry which is preliminary data.</text>
</comment>
<evidence type="ECO:0000313" key="8">
    <source>
        <dbReference type="Proteomes" id="UP000266196"/>
    </source>
</evidence>
<dbReference type="EMBL" id="QUTA01006279">
    <property type="protein sequence ID" value="RHY11861.1"/>
    <property type="molecule type" value="Genomic_DNA"/>
</dbReference>
<name>A0A397F9J3_APHAT</name>
<evidence type="ECO:0000313" key="10">
    <source>
        <dbReference type="Proteomes" id="UP000275652"/>
    </source>
</evidence>
<reference evidence="8 9" key="2">
    <citation type="submission" date="2018-08" db="EMBL/GenBank/DDBJ databases">
        <title>Aphanomyces genome sequencing and annotation.</title>
        <authorList>
            <person name="Minardi D."/>
            <person name="Oidtmann B."/>
            <person name="Van Der Giezen M."/>
            <person name="Studholme D.J."/>
        </authorList>
    </citation>
    <scope>NUCLEOTIDE SEQUENCE [LARGE SCALE GENOMIC DNA]</scope>
    <source>
        <strain evidence="4 8">197901</strain>
        <strain evidence="6 12">Da</strain>
        <strain evidence="5 14">FDL457</strain>
        <strain evidence="2 11">Si</strain>
        <strain evidence="3 13">Sv</strain>
        <strain evidence="1 9">Yx</strain>
    </source>
</reference>
<dbReference type="Proteomes" id="UP000283543">
    <property type="component" value="Unassembled WGS sequence"/>
</dbReference>
<evidence type="ECO:0000313" key="11">
    <source>
        <dbReference type="Proteomes" id="UP000283543"/>
    </source>
</evidence>
<evidence type="ECO:0000313" key="5">
    <source>
        <dbReference type="EMBL" id="RHZ19055.1"/>
    </source>
</evidence>
<dbReference type="Proteomes" id="UP000285430">
    <property type="component" value="Unassembled WGS sequence"/>
</dbReference>
<dbReference type="VEuPathDB" id="FungiDB:H257_01875"/>
<dbReference type="InterPro" id="IPR002110">
    <property type="entry name" value="Ankyrin_rpt"/>
</dbReference>
<reference evidence="7 10" key="1">
    <citation type="journal article" date="2018" name="J. Invertebr. Pathol.">
        <title>New genotyping method for the causative agent of crayfish plague (Aphanomyces astaci) based on whole genome data.</title>
        <authorList>
            <person name="Minardi D."/>
            <person name="Studholme D.J."/>
            <person name="van der Giezen M."/>
            <person name="Pretto T."/>
            <person name="Oidtmann B."/>
        </authorList>
    </citation>
    <scope>NUCLEOTIDE SEQUENCE [LARGE SCALE GENOMIC DNA]</scope>
    <source>
        <strain evidence="7 10">KB13</strain>
    </source>
</reference>
<dbReference type="PANTHER" id="PTHR46586">
    <property type="entry name" value="ANKYRIN REPEAT-CONTAINING PROTEIN"/>
    <property type="match status" value="1"/>
</dbReference>
<proteinExistence type="predicted"/>
<dbReference type="Proteomes" id="UP000266196">
    <property type="component" value="Unassembled WGS sequence"/>
</dbReference>
<dbReference type="Gene3D" id="1.25.40.20">
    <property type="entry name" value="Ankyrin repeat-containing domain"/>
    <property type="match status" value="2"/>
</dbReference>
<dbReference type="Proteomes" id="UP000286510">
    <property type="component" value="Unassembled WGS sequence"/>
</dbReference>
<dbReference type="InterPro" id="IPR036770">
    <property type="entry name" value="Ankyrin_rpt-contain_sf"/>
</dbReference>
<dbReference type="EMBL" id="QUTG01002661">
    <property type="protein sequence ID" value="RHY95289.1"/>
    <property type="molecule type" value="Genomic_DNA"/>
</dbReference>
<gene>
    <name evidence="1" type="ORF">DYB25_004355</name>
    <name evidence="5" type="ORF">DYB26_002536</name>
    <name evidence="7" type="ORF">DYB28_009682</name>
    <name evidence="4" type="ORF">DYB31_002777</name>
    <name evidence="2" type="ORF">DYB34_005014</name>
    <name evidence="3" type="ORF">DYB35_002562</name>
    <name evidence="6" type="ORF">DYB37_000284</name>
</gene>
<dbReference type="Proteomes" id="UP000285712">
    <property type="component" value="Unassembled WGS sequence"/>
</dbReference>
<dbReference type="AlphaFoldDB" id="A0A397F9J3"/>
<sequence length="377" mass="42759">MAHFVPFHFLHLGTMDFVLRSPELLREVWVFQGGHYSDMLPFLHLEAIHRPILHYAIRTGTANLDLDPLHHLLTAWYAAYGVDRLPRLIRSMPHMKAIVLCDAAAFGNVAVLDSLNRLDPLHTYVKDEHVGLAAANGHIDVLRYLNDCPFGWTTKIMDYAATYGELDTVRWLHEHRAEGCSLDAMNHASNNGHLPVVEFLHLHRPEGCNSHAMDLAASNGHLQVVQWLHAHRTEGCTFKAMEWAASNGHLEVVQWLHAHQHGVHNTPKAMMLAAKFGHEHVVLYLYDHHDDEPMRRSAIAYSVMNEAAKAHHDEIVRAMWLQTNFQSSDLLRRAKAAGHVDFIKWLRQDTVREQANATNMTIIDISNVHVDQATAAP</sequence>
<evidence type="ECO:0000313" key="6">
    <source>
        <dbReference type="EMBL" id="RHZ27560.1"/>
    </source>
</evidence>
<dbReference type="EMBL" id="QUTI01008110">
    <property type="protein sequence ID" value="RLO13219.1"/>
    <property type="molecule type" value="Genomic_DNA"/>
</dbReference>
<organism evidence="4 8">
    <name type="scientific">Aphanomyces astaci</name>
    <name type="common">Crayfish plague agent</name>
    <dbReference type="NCBI Taxonomy" id="112090"/>
    <lineage>
        <taxon>Eukaryota</taxon>
        <taxon>Sar</taxon>
        <taxon>Stramenopiles</taxon>
        <taxon>Oomycota</taxon>
        <taxon>Saprolegniomycetes</taxon>
        <taxon>Saprolegniales</taxon>
        <taxon>Verrucalvaceae</taxon>
        <taxon>Aphanomyces</taxon>
    </lineage>
</organism>
<protein>
    <submittedName>
        <fullName evidence="4">Uncharacterized protein</fullName>
    </submittedName>
</protein>
<evidence type="ECO:0000313" key="1">
    <source>
        <dbReference type="EMBL" id="RHY11861.1"/>
    </source>
</evidence>
<dbReference type="Proteomes" id="UP000266239">
    <property type="component" value="Unassembled WGS sequence"/>
</dbReference>
<evidence type="ECO:0000313" key="2">
    <source>
        <dbReference type="EMBL" id="RHY60567.1"/>
    </source>
</evidence>
<dbReference type="EMBL" id="QUTF01013212">
    <property type="protein sequence ID" value="RHZ19055.1"/>
    <property type="molecule type" value="Genomic_DNA"/>
</dbReference>